<dbReference type="EMBL" id="BAAAPC010000008">
    <property type="protein sequence ID" value="GAA1995334.1"/>
    <property type="molecule type" value="Genomic_DNA"/>
</dbReference>
<keyword evidence="3" id="KW-1185">Reference proteome</keyword>
<evidence type="ECO:0000313" key="3">
    <source>
        <dbReference type="Proteomes" id="UP001501585"/>
    </source>
</evidence>
<dbReference type="Proteomes" id="UP001501585">
    <property type="component" value="Unassembled WGS sequence"/>
</dbReference>
<dbReference type="RefSeq" id="WP_344161904.1">
    <property type="nucleotide sequence ID" value="NZ_BAAAPC010000008.1"/>
</dbReference>
<protein>
    <recommendedName>
        <fullName evidence="1">DUF397 domain-containing protein</fullName>
    </recommendedName>
</protein>
<proteinExistence type="predicted"/>
<gene>
    <name evidence="2" type="ORF">GCM10009799_22100</name>
</gene>
<reference evidence="2 3" key="1">
    <citation type="journal article" date="2019" name="Int. J. Syst. Evol. Microbiol.">
        <title>The Global Catalogue of Microorganisms (GCM) 10K type strain sequencing project: providing services to taxonomists for standard genome sequencing and annotation.</title>
        <authorList>
            <consortium name="The Broad Institute Genomics Platform"/>
            <consortium name="The Broad Institute Genome Sequencing Center for Infectious Disease"/>
            <person name="Wu L."/>
            <person name="Ma J."/>
        </authorList>
    </citation>
    <scope>NUCLEOTIDE SEQUENCE [LARGE SCALE GENOMIC DNA]</scope>
    <source>
        <strain evidence="2 3">JCM 15313</strain>
    </source>
</reference>
<evidence type="ECO:0000259" key="1">
    <source>
        <dbReference type="Pfam" id="PF04149"/>
    </source>
</evidence>
<sequence>MHSVPDALFRTSNYTSGNNCVEVADMPGVSALRDTKRRDWTTLTFNSGEWHAFVQAIKSDML</sequence>
<feature type="domain" description="DUF397" evidence="1">
    <location>
        <begin position="9"/>
        <end position="58"/>
    </location>
</feature>
<dbReference type="Pfam" id="PF04149">
    <property type="entry name" value="DUF397"/>
    <property type="match status" value="1"/>
</dbReference>
<evidence type="ECO:0000313" key="2">
    <source>
        <dbReference type="EMBL" id="GAA1995334.1"/>
    </source>
</evidence>
<comment type="caution">
    <text evidence="2">The sequence shown here is derived from an EMBL/GenBank/DDBJ whole genome shotgun (WGS) entry which is preliminary data.</text>
</comment>
<name>A0ABN2T198_9ACTN</name>
<organism evidence="2 3">
    <name type="scientific">Nocardiopsis rhodophaea</name>
    <dbReference type="NCBI Taxonomy" id="280238"/>
    <lineage>
        <taxon>Bacteria</taxon>
        <taxon>Bacillati</taxon>
        <taxon>Actinomycetota</taxon>
        <taxon>Actinomycetes</taxon>
        <taxon>Streptosporangiales</taxon>
        <taxon>Nocardiopsidaceae</taxon>
        <taxon>Nocardiopsis</taxon>
    </lineage>
</organism>
<dbReference type="InterPro" id="IPR007278">
    <property type="entry name" value="DUF397"/>
</dbReference>
<accession>A0ABN2T198</accession>